<keyword evidence="3" id="KW-1185">Reference proteome</keyword>
<evidence type="ECO:0000313" key="3">
    <source>
        <dbReference type="Proteomes" id="UP000324222"/>
    </source>
</evidence>
<reference evidence="2 3" key="1">
    <citation type="submission" date="2019-05" db="EMBL/GenBank/DDBJ databases">
        <title>Another draft genome of Portunus trituberculatus and its Hox gene families provides insights of decapod evolution.</title>
        <authorList>
            <person name="Jeong J.-H."/>
            <person name="Song I."/>
            <person name="Kim S."/>
            <person name="Choi T."/>
            <person name="Kim D."/>
            <person name="Ryu S."/>
            <person name="Kim W."/>
        </authorList>
    </citation>
    <scope>NUCLEOTIDE SEQUENCE [LARGE SCALE GENOMIC DNA]</scope>
    <source>
        <tissue evidence="2">Muscle</tissue>
    </source>
</reference>
<gene>
    <name evidence="2" type="ORF">E2C01_033061</name>
</gene>
<evidence type="ECO:0000313" key="2">
    <source>
        <dbReference type="EMBL" id="MPC39524.1"/>
    </source>
</evidence>
<name>A0A5B7F4N0_PORTR</name>
<proteinExistence type="predicted"/>
<sequence length="67" mass="7409">MNDDTEDVIQDGFQLVQTKKKSKNSVSVVKSASVQEMTNMESQESDAAQATHRLSLPKGVSPRDRMV</sequence>
<dbReference type="Proteomes" id="UP000324222">
    <property type="component" value="Unassembled WGS sequence"/>
</dbReference>
<comment type="caution">
    <text evidence="2">The sequence shown here is derived from an EMBL/GenBank/DDBJ whole genome shotgun (WGS) entry which is preliminary data.</text>
</comment>
<organism evidence="2 3">
    <name type="scientific">Portunus trituberculatus</name>
    <name type="common">Swimming crab</name>
    <name type="synonym">Neptunus trituberculatus</name>
    <dbReference type="NCBI Taxonomy" id="210409"/>
    <lineage>
        <taxon>Eukaryota</taxon>
        <taxon>Metazoa</taxon>
        <taxon>Ecdysozoa</taxon>
        <taxon>Arthropoda</taxon>
        <taxon>Crustacea</taxon>
        <taxon>Multicrustacea</taxon>
        <taxon>Malacostraca</taxon>
        <taxon>Eumalacostraca</taxon>
        <taxon>Eucarida</taxon>
        <taxon>Decapoda</taxon>
        <taxon>Pleocyemata</taxon>
        <taxon>Brachyura</taxon>
        <taxon>Eubrachyura</taxon>
        <taxon>Portunoidea</taxon>
        <taxon>Portunidae</taxon>
        <taxon>Portuninae</taxon>
        <taxon>Portunus</taxon>
    </lineage>
</organism>
<dbReference type="EMBL" id="VSRR010004388">
    <property type="protein sequence ID" value="MPC39524.1"/>
    <property type="molecule type" value="Genomic_DNA"/>
</dbReference>
<evidence type="ECO:0000256" key="1">
    <source>
        <dbReference type="SAM" id="MobiDB-lite"/>
    </source>
</evidence>
<accession>A0A5B7F4N0</accession>
<dbReference type="AlphaFoldDB" id="A0A5B7F4N0"/>
<feature type="region of interest" description="Disordered" evidence="1">
    <location>
        <begin position="40"/>
        <end position="67"/>
    </location>
</feature>
<protein>
    <submittedName>
        <fullName evidence="2">Uncharacterized protein</fullName>
    </submittedName>
</protein>